<keyword evidence="3" id="KW-0479">Metal-binding</keyword>
<dbReference type="Gene3D" id="1.10.150.130">
    <property type="match status" value="1"/>
</dbReference>
<gene>
    <name evidence="6" type="ORF">PEVE_00016355</name>
</gene>
<keyword evidence="7" id="KW-1185">Reference proteome</keyword>
<evidence type="ECO:0000256" key="1">
    <source>
        <dbReference type="ARBA" id="ARBA00023125"/>
    </source>
</evidence>
<dbReference type="Gene3D" id="1.10.443.10">
    <property type="entry name" value="Intergrase catalytic core"/>
    <property type="match status" value="1"/>
</dbReference>
<dbReference type="InterPro" id="IPR001878">
    <property type="entry name" value="Znf_CCHC"/>
</dbReference>
<dbReference type="SUPFAM" id="SSF47823">
    <property type="entry name" value="lambda integrase-like, N-terminal domain"/>
    <property type="match status" value="1"/>
</dbReference>
<evidence type="ECO:0000259" key="4">
    <source>
        <dbReference type="PROSITE" id="PS50158"/>
    </source>
</evidence>
<dbReference type="PROSITE" id="PS50158">
    <property type="entry name" value="ZF_CCHC"/>
    <property type="match status" value="1"/>
</dbReference>
<comment type="caution">
    <text evidence="6">The sequence shown here is derived from an EMBL/GenBank/DDBJ whole genome shotgun (WGS) entry which is preliminary data.</text>
</comment>
<keyword evidence="3" id="KW-0863">Zinc-finger</keyword>
<evidence type="ECO:0000313" key="7">
    <source>
        <dbReference type="Proteomes" id="UP001159427"/>
    </source>
</evidence>
<evidence type="ECO:0000313" key="6">
    <source>
        <dbReference type="EMBL" id="CAH3185793.1"/>
    </source>
</evidence>
<keyword evidence="1" id="KW-0238">DNA-binding</keyword>
<feature type="domain" description="CCHC-type" evidence="4">
    <location>
        <begin position="20"/>
        <end position="34"/>
    </location>
</feature>
<dbReference type="InterPro" id="IPR002104">
    <property type="entry name" value="Integrase_catalytic"/>
</dbReference>
<dbReference type="PROSITE" id="PS51898">
    <property type="entry name" value="TYR_RECOMBINASE"/>
    <property type="match status" value="1"/>
</dbReference>
<dbReference type="SMART" id="SM00343">
    <property type="entry name" value="ZnF_C2HC"/>
    <property type="match status" value="1"/>
</dbReference>
<accession>A0ABN8S7S0</accession>
<evidence type="ECO:0008006" key="8">
    <source>
        <dbReference type="Google" id="ProtNLM"/>
    </source>
</evidence>
<keyword evidence="3" id="KW-0862">Zinc</keyword>
<dbReference type="InterPro" id="IPR052925">
    <property type="entry name" value="Phage_Integrase-like_Recomb"/>
</dbReference>
<organism evidence="6 7">
    <name type="scientific">Porites evermanni</name>
    <dbReference type="NCBI Taxonomy" id="104178"/>
    <lineage>
        <taxon>Eukaryota</taxon>
        <taxon>Metazoa</taxon>
        <taxon>Cnidaria</taxon>
        <taxon>Anthozoa</taxon>
        <taxon>Hexacorallia</taxon>
        <taxon>Scleractinia</taxon>
        <taxon>Fungiina</taxon>
        <taxon>Poritidae</taxon>
        <taxon>Porites</taxon>
    </lineage>
</organism>
<keyword evidence="2" id="KW-0233">DNA recombination</keyword>
<dbReference type="PANTHER" id="PTHR34605:SF6">
    <property type="entry name" value="TYR RECOMBINASE DOMAIN-CONTAINING PROTEIN"/>
    <property type="match status" value="1"/>
</dbReference>
<dbReference type="InterPro" id="IPR011010">
    <property type="entry name" value="DNA_brk_join_enz"/>
</dbReference>
<feature type="non-terminal residue" evidence="6">
    <location>
        <position position="1"/>
    </location>
</feature>
<dbReference type="SUPFAM" id="SSF57756">
    <property type="entry name" value="Retrovirus zinc finger-like domains"/>
    <property type="match status" value="1"/>
</dbReference>
<evidence type="ECO:0000256" key="3">
    <source>
        <dbReference type="PROSITE-ProRule" id="PRU00047"/>
    </source>
</evidence>
<feature type="domain" description="Tyr recombinase" evidence="5">
    <location>
        <begin position="362"/>
        <end position="569"/>
    </location>
</feature>
<name>A0ABN8S7S0_9CNID</name>
<dbReference type="PANTHER" id="PTHR34605">
    <property type="entry name" value="PHAGE_INTEGRASE DOMAIN-CONTAINING PROTEIN"/>
    <property type="match status" value="1"/>
</dbReference>
<dbReference type="InterPro" id="IPR036875">
    <property type="entry name" value="Znf_CCHC_sf"/>
</dbReference>
<evidence type="ECO:0000256" key="2">
    <source>
        <dbReference type="ARBA" id="ARBA00023172"/>
    </source>
</evidence>
<reference evidence="6 7" key="1">
    <citation type="submission" date="2022-05" db="EMBL/GenBank/DDBJ databases">
        <authorList>
            <consortium name="Genoscope - CEA"/>
            <person name="William W."/>
        </authorList>
    </citation>
    <scope>NUCLEOTIDE SEQUENCE [LARGE SCALE GENOMIC DNA]</scope>
</reference>
<proteinExistence type="predicted"/>
<evidence type="ECO:0000259" key="5">
    <source>
        <dbReference type="PROSITE" id="PS51898"/>
    </source>
</evidence>
<dbReference type="InterPro" id="IPR013762">
    <property type="entry name" value="Integrase-like_cat_sf"/>
</dbReference>
<dbReference type="EMBL" id="CALNXI010002286">
    <property type="protein sequence ID" value="CAH3185793.1"/>
    <property type="molecule type" value="Genomic_DNA"/>
</dbReference>
<protein>
    <recommendedName>
        <fullName evidence="8">CCHC-type domain-containing protein</fullName>
    </recommendedName>
</protein>
<dbReference type="InterPro" id="IPR010998">
    <property type="entry name" value="Integrase_recombinase_N"/>
</dbReference>
<dbReference type="SUPFAM" id="SSF56349">
    <property type="entry name" value="DNA breaking-rejoining enzymes"/>
    <property type="match status" value="1"/>
</dbReference>
<dbReference type="Proteomes" id="UP001159427">
    <property type="component" value="Unassembled WGS sequence"/>
</dbReference>
<sequence length="572" mass="63558">NPFGAVNWPKAHRGSRVGSCFACGSFGHFRNQCPVLQAHSTIVVARRLKSHIQFWRSIGASQFILDVIEHGYRIPFHSTPPVSFSNNNTVKTDLVRSGFVPNLEKSVWVPTSVLDWLGFTVDLFQGLLFVPGIKLKRVVSDIDSLLEANCCTARELSALAGRINSFQLAVGNLTTLLTKFIHMSIVLQPSWDSWFPLSDSVKEELFFWKENVRCLNGRPIGRHFSCSRSIVYSDANVFASPMWAELNDVKAPSLRCLAEKLPEIVLGSRADSTTLTYLNGFKRWRAWANRFPEVAVLPATPAYVSLYLLSVLQGSSSPAPAQNAFYSIRWAHEIAGFDSPTDHTLPQKVVESAKRRLLHLTSKKLPIIPEILQKLFHSLDGSLVDTRFMAMALLAFAGFLRFDELANLKLKDLALHDTHFELFIESSKTDQYREGSIVPIVKSGTDLCPWGNLEKYLSQVKLTLPTSSQGGDDYLFGNIQTKYGSQSIRPGSKLSHTRCGEVLLKKIADVGLDPKSFSWHSFRSGGASAAANGGISDRMFKRHGRWCSENAKDGYVADSLESRLAVSMSLGL</sequence>